<reference evidence="3" key="1">
    <citation type="submission" date="2016-11" db="EMBL/GenBank/DDBJ databases">
        <title>Comparative genomic and phenotypic analysis of Granulibacter bethesdensis clinical isolates from patients with chronic granulomatous disease.</title>
        <authorList>
            <person name="Zarember K.A."/>
            <person name="Porcella S.F."/>
            <person name="Chu J."/>
            <person name="Ding L."/>
            <person name="Dahlstrom E."/>
            <person name="Barbian K."/>
            <person name="Martens C."/>
            <person name="Sykora L."/>
            <person name="Kramer S."/>
            <person name="Pettinato A.M."/>
            <person name="Hong H."/>
            <person name="Wald G."/>
            <person name="Berg L.J."/>
            <person name="Rogge L.S."/>
            <person name="Greenberg D.E."/>
            <person name="Falcone E.L."/>
            <person name="Neves J.F."/>
            <person name="Simoes M.J."/>
            <person name="Casal M."/>
            <person name="Rodriguez-Lopez F.C."/>
            <person name="Zelazny A."/>
            <person name="Gallin J.I."/>
            <person name="Holland S.M."/>
        </authorList>
    </citation>
    <scope>NUCLEOTIDE SEQUENCE [LARGE SCALE GENOMIC DNA]</scope>
    <source>
        <strain evidence="3">NIH9.1</strain>
    </source>
</reference>
<name>A0AAC9P8T3_9PROT</name>
<organism evidence="2 3">
    <name type="scientific">Granulibacter bethesdensis</name>
    <dbReference type="NCBI Taxonomy" id="364410"/>
    <lineage>
        <taxon>Bacteria</taxon>
        <taxon>Pseudomonadati</taxon>
        <taxon>Pseudomonadota</taxon>
        <taxon>Alphaproteobacteria</taxon>
        <taxon>Acetobacterales</taxon>
        <taxon>Acetobacteraceae</taxon>
        <taxon>Granulibacter</taxon>
    </lineage>
</organism>
<gene>
    <name evidence="2" type="ORF">GbCGDNIH9_1570</name>
</gene>
<dbReference type="EMBL" id="CP018191">
    <property type="protein sequence ID" value="APH54857.1"/>
    <property type="molecule type" value="Genomic_DNA"/>
</dbReference>
<evidence type="ECO:0000313" key="3">
    <source>
        <dbReference type="Proteomes" id="UP000182373"/>
    </source>
</evidence>
<accession>A0AAC9P8T3</accession>
<dbReference type="RefSeq" id="WP_072572801.1">
    <property type="nucleotide sequence ID" value="NZ_CP018191.1"/>
</dbReference>
<evidence type="ECO:0000313" key="2">
    <source>
        <dbReference type="EMBL" id="APH54857.1"/>
    </source>
</evidence>
<sequence length="162" mass="16868">MAKKTDRKKQLSSLSAEAGGEAENDPTPRRQPRPPFAAWTPPCVALGVSQADQAVAQGLHTLPFVRVAGDGSGTQFWAPEPSGDYLTDCGLGAAYGQALLATLRAEPEGPSHVLAFLLHDLLRHGDIHRDGGLLAGMATVLSDALRQPLARAGSASPEEAPG</sequence>
<evidence type="ECO:0000256" key="1">
    <source>
        <dbReference type="SAM" id="MobiDB-lite"/>
    </source>
</evidence>
<dbReference type="AlphaFoldDB" id="A0AAC9P8T3"/>
<protein>
    <submittedName>
        <fullName evidence="2">Uncharacterized protein</fullName>
    </submittedName>
</protein>
<feature type="region of interest" description="Disordered" evidence="1">
    <location>
        <begin position="1"/>
        <end position="38"/>
    </location>
</feature>
<dbReference type="Proteomes" id="UP000182373">
    <property type="component" value="Chromosome"/>
</dbReference>
<proteinExistence type="predicted"/>